<dbReference type="AlphaFoldDB" id="A0A5S4FG85"/>
<evidence type="ECO:0000313" key="3">
    <source>
        <dbReference type="Proteomes" id="UP000309128"/>
    </source>
</evidence>
<reference evidence="2 3" key="1">
    <citation type="submission" date="2019-05" db="EMBL/GenBank/DDBJ databases">
        <title>Draft genome sequence of Nonomuraea turkmeniaca DSM 43926.</title>
        <authorList>
            <person name="Saricaoglu S."/>
            <person name="Isik K."/>
        </authorList>
    </citation>
    <scope>NUCLEOTIDE SEQUENCE [LARGE SCALE GENOMIC DNA]</scope>
    <source>
        <strain evidence="2 3">DSM 43926</strain>
    </source>
</reference>
<evidence type="ECO:0000313" key="2">
    <source>
        <dbReference type="EMBL" id="TMR18536.1"/>
    </source>
</evidence>
<protein>
    <submittedName>
        <fullName evidence="2">Uncharacterized protein</fullName>
    </submittedName>
</protein>
<dbReference type="EMBL" id="VCKY01000070">
    <property type="protein sequence ID" value="TMR18536.1"/>
    <property type="molecule type" value="Genomic_DNA"/>
</dbReference>
<proteinExistence type="predicted"/>
<accession>A0A5S4FG85</accession>
<dbReference type="RefSeq" id="WP_138667952.1">
    <property type="nucleotide sequence ID" value="NZ_VCKY01000070.1"/>
</dbReference>
<evidence type="ECO:0000256" key="1">
    <source>
        <dbReference type="SAM" id="MobiDB-lite"/>
    </source>
</evidence>
<feature type="region of interest" description="Disordered" evidence="1">
    <location>
        <begin position="39"/>
        <end position="59"/>
    </location>
</feature>
<sequence>MKKLLEAAKELAFYASQPELSDSPAARQAKARLNGLRRNASDSEWCTARAEDPGNPAWH</sequence>
<comment type="caution">
    <text evidence="2">The sequence shown here is derived from an EMBL/GenBank/DDBJ whole genome shotgun (WGS) entry which is preliminary data.</text>
</comment>
<organism evidence="2 3">
    <name type="scientific">Nonomuraea turkmeniaca</name>
    <dbReference type="NCBI Taxonomy" id="103838"/>
    <lineage>
        <taxon>Bacteria</taxon>
        <taxon>Bacillati</taxon>
        <taxon>Actinomycetota</taxon>
        <taxon>Actinomycetes</taxon>
        <taxon>Streptosporangiales</taxon>
        <taxon>Streptosporangiaceae</taxon>
        <taxon>Nonomuraea</taxon>
    </lineage>
</organism>
<name>A0A5S4FG85_9ACTN</name>
<gene>
    <name evidence="2" type="ORF">ETD86_21540</name>
</gene>
<keyword evidence="3" id="KW-1185">Reference proteome</keyword>
<dbReference type="Proteomes" id="UP000309128">
    <property type="component" value="Unassembled WGS sequence"/>
</dbReference>